<feature type="domain" description="Gp5/Type VI secretion system Vgr protein OB-fold" evidence="4">
    <location>
        <begin position="414"/>
        <end position="474"/>
    </location>
</feature>
<dbReference type="NCBIfam" id="TIGR01646">
    <property type="entry name" value="vgr_GE"/>
    <property type="match status" value="1"/>
</dbReference>
<feature type="compositionally biased region" description="Low complexity" evidence="2">
    <location>
        <begin position="621"/>
        <end position="649"/>
    </location>
</feature>
<dbReference type="EMBL" id="CP036279">
    <property type="protein sequence ID" value="QDU60229.1"/>
    <property type="molecule type" value="Genomic_DNA"/>
</dbReference>
<feature type="region of interest" description="Disordered" evidence="2">
    <location>
        <begin position="386"/>
        <end position="408"/>
    </location>
</feature>
<dbReference type="InterPro" id="IPR017847">
    <property type="entry name" value="T6SS_RhsGE_Vgr_subset"/>
</dbReference>
<evidence type="ECO:0000313" key="5">
    <source>
        <dbReference type="EMBL" id="QDU60229.1"/>
    </source>
</evidence>
<dbReference type="Gene3D" id="4.10.220.110">
    <property type="match status" value="1"/>
</dbReference>
<evidence type="ECO:0000256" key="2">
    <source>
        <dbReference type="SAM" id="MobiDB-lite"/>
    </source>
</evidence>
<keyword evidence="3" id="KW-0812">Transmembrane</keyword>
<dbReference type="Proteomes" id="UP000317093">
    <property type="component" value="Chromosome"/>
</dbReference>
<dbReference type="Gene3D" id="2.40.50.230">
    <property type="entry name" value="Gp5 N-terminal domain"/>
    <property type="match status" value="1"/>
</dbReference>
<proteinExistence type="inferred from homology"/>
<reference evidence="5 6" key="1">
    <citation type="submission" date="2019-02" db="EMBL/GenBank/DDBJ databases">
        <title>Deep-cultivation of Planctomycetes and their phenomic and genomic characterization uncovers novel biology.</title>
        <authorList>
            <person name="Wiegand S."/>
            <person name="Jogler M."/>
            <person name="Boedeker C."/>
            <person name="Pinto D."/>
            <person name="Vollmers J."/>
            <person name="Rivas-Marin E."/>
            <person name="Kohn T."/>
            <person name="Peeters S.H."/>
            <person name="Heuer A."/>
            <person name="Rast P."/>
            <person name="Oberbeckmann S."/>
            <person name="Bunk B."/>
            <person name="Jeske O."/>
            <person name="Meyerdierks A."/>
            <person name="Storesund J.E."/>
            <person name="Kallscheuer N."/>
            <person name="Luecker S."/>
            <person name="Lage O.M."/>
            <person name="Pohl T."/>
            <person name="Merkel B.J."/>
            <person name="Hornburger P."/>
            <person name="Mueller R.-W."/>
            <person name="Bruemmer F."/>
            <person name="Labrenz M."/>
            <person name="Spormann A.M."/>
            <person name="Op den Camp H."/>
            <person name="Overmann J."/>
            <person name="Amann R."/>
            <person name="Jetten M.S.M."/>
            <person name="Mascher T."/>
            <person name="Medema M.H."/>
            <person name="Devos D.P."/>
            <person name="Kaster A.-K."/>
            <person name="Ovreas L."/>
            <person name="Rohde M."/>
            <person name="Galperin M.Y."/>
            <person name="Jogler C."/>
        </authorList>
    </citation>
    <scope>NUCLEOTIDE SEQUENCE [LARGE SCALE GENOMIC DNA]</scope>
    <source>
        <strain evidence="5 6">Pan216</strain>
    </source>
</reference>
<dbReference type="Gene3D" id="3.55.50.10">
    <property type="entry name" value="Baseplate protein-like domains"/>
    <property type="match status" value="1"/>
</dbReference>
<evidence type="ECO:0000256" key="3">
    <source>
        <dbReference type="SAM" id="Phobius"/>
    </source>
</evidence>
<evidence type="ECO:0000256" key="1">
    <source>
        <dbReference type="ARBA" id="ARBA00005558"/>
    </source>
</evidence>
<keyword evidence="3" id="KW-1133">Transmembrane helix</keyword>
<dbReference type="SUPFAM" id="SSF69279">
    <property type="entry name" value="Phage tail proteins"/>
    <property type="match status" value="2"/>
</dbReference>
<feature type="transmembrane region" description="Helical" evidence="3">
    <location>
        <begin position="762"/>
        <end position="787"/>
    </location>
</feature>
<dbReference type="Pfam" id="PF04717">
    <property type="entry name" value="Phage_base_V"/>
    <property type="match status" value="1"/>
</dbReference>
<dbReference type="OrthoDB" id="9762420at2"/>
<feature type="transmembrane region" description="Helical" evidence="3">
    <location>
        <begin position="870"/>
        <end position="889"/>
    </location>
</feature>
<evidence type="ECO:0000259" key="4">
    <source>
        <dbReference type="Pfam" id="PF04717"/>
    </source>
</evidence>
<comment type="similarity">
    <text evidence="1">Belongs to the VgrG protein family.</text>
</comment>
<dbReference type="RefSeq" id="WP_145255748.1">
    <property type="nucleotide sequence ID" value="NZ_CP036279.1"/>
</dbReference>
<dbReference type="NCBIfam" id="TIGR03361">
    <property type="entry name" value="VI_Rhs_Vgr"/>
    <property type="match status" value="1"/>
</dbReference>
<dbReference type="AlphaFoldDB" id="A0A518AZS0"/>
<sequence length="896" mass="98631">MSTRNDQERRFRLKTSLPDETLLIQRLHGTETAGDLFRFELDLIADNDTTISFDSLLGQSATIELNNPGTSTRYINGIVSEFSSGNPGEVATPYRAVIVPKLWLLTKDRRSRIFQQKSVVDIVTKVLKEADIDLENRLSDSYVAQNYCVQYRESTYNFLQRILQENGIFYSWAHTENSHRLVLLDRVSNAATVDGDAWEFHPIGGGVTEKPTISSWTLHQEVAPGKFNVRDVAFQFRDQLVSAVAPLLETVTVGSEQSTQQLLLDANRKIEIDEHGAEFSQWFDDVGPHGEDQSDEMTDIYGVGERLVRILMERHASESLWIEGTSDLGLMSASQLLTTSGTPGGDGSFYVRSVLHRGEQPLLTGDETPSTYGNTFRCQPVSMAYRPQRNSSKPDAGPETAVVVGPRKGHPYVDKHGRVRVQFYWSDTAEENQSCWVRVGHAWAGSKRGHVHLPRVGDEVVVNFYQHDPDRPYVDQSMHNAESIHPRTLPDNNQQTVFRSAGLNDSAEYTGIASDDLVSHLQMFSSNDMSQTLGGNFYHNTGSAHQSNVRNHHGKYLGPAIYQEVNPTVDQSLSNTKTRRTSSSSSLSSRIKAHLNAASSSSGTTSQGSGAGSSGGPTEWSASDSSDSSDSTDSSNSSSSSSDSSSDSSSFEDFGTSVDMTWGMSQQFTVGFDEDFTVGIQNITTFNPISFWFMGAESGAAFATGLGGISSLLLQIPVQGRCKSIFGSDSDFTYGPRFNVTHGPKVDFSPGSGLVYDSDNALVIAAAILAILYLVFTVVQGILSYWWDHKDGGDYSTTRFIDELLVEWGRLELQTLWYSMEIAGADSTNLTGMSATAWSGIADAITAVFWTYSAGAVYKTIKWFFSCWERFIIFLLIIAAVASVSYVIAKEAENDL</sequence>
<gene>
    <name evidence="5" type="ORF">Pan216_10680</name>
</gene>
<feature type="region of interest" description="Disordered" evidence="2">
    <location>
        <begin position="568"/>
        <end position="650"/>
    </location>
</feature>
<keyword evidence="6" id="KW-1185">Reference proteome</keyword>
<feature type="transmembrane region" description="Helical" evidence="3">
    <location>
        <begin position="691"/>
        <end position="714"/>
    </location>
</feature>
<dbReference type="Pfam" id="PF05954">
    <property type="entry name" value="Phage_GPD"/>
    <property type="match status" value="1"/>
</dbReference>
<feature type="compositionally biased region" description="Low complexity" evidence="2">
    <location>
        <begin position="572"/>
        <end position="590"/>
    </location>
</feature>
<accession>A0A518AZS0</accession>
<feature type="compositionally biased region" description="Low complexity" evidence="2">
    <location>
        <begin position="597"/>
        <end position="608"/>
    </location>
</feature>
<protein>
    <submittedName>
        <fullName evidence="5">Phage-related baseplate assembly protein</fullName>
    </submittedName>
</protein>
<dbReference type="SUPFAM" id="SSF69349">
    <property type="entry name" value="Phage fibre proteins"/>
    <property type="match status" value="1"/>
</dbReference>
<organism evidence="5 6">
    <name type="scientific">Kolteria novifilia</name>
    <dbReference type="NCBI Taxonomy" id="2527975"/>
    <lineage>
        <taxon>Bacteria</taxon>
        <taxon>Pseudomonadati</taxon>
        <taxon>Planctomycetota</taxon>
        <taxon>Planctomycetia</taxon>
        <taxon>Kolteriales</taxon>
        <taxon>Kolteriaceae</taxon>
        <taxon>Kolteria</taxon>
    </lineage>
</organism>
<keyword evidence="3" id="KW-0472">Membrane</keyword>
<dbReference type="InterPro" id="IPR006533">
    <property type="entry name" value="T6SS_Vgr_RhsGE"/>
</dbReference>
<dbReference type="InterPro" id="IPR037026">
    <property type="entry name" value="Vgr_OB-fold_dom_sf"/>
</dbReference>
<dbReference type="KEGG" id="knv:Pan216_10680"/>
<dbReference type="SUPFAM" id="SSF69255">
    <property type="entry name" value="gp5 N-terminal domain-like"/>
    <property type="match status" value="1"/>
</dbReference>
<evidence type="ECO:0000313" key="6">
    <source>
        <dbReference type="Proteomes" id="UP000317093"/>
    </source>
</evidence>
<feature type="transmembrane region" description="Helical" evidence="3">
    <location>
        <begin position="837"/>
        <end position="858"/>
    </location>
</feature>
<dbReference type="InterPro" id="IPR006531">
    <property type="entry name" value="Gp5/Vgr_OB"/>
</dbReference>
<name>A0A518AZS0_9BACT</name>
<dbReference type="Gene3D" id="2.30.110.50">
    <property type="match status" value="1"/>
</dbReference>